<evidence type="ECO:0000313" key="10">
    <source>
        <dbReference type="Proteomes" id="UP001597474"/>
    </source>
</evidence>
<evidence type="ECO:0000256" key="1">
    <source>
        <dbReference type="ARBA" id="ARBA00004651"/>
    </source>
</evidence>
<keyword evidence="7 8" id="KW-0472">Membrane</keyword>
<feature type="transmembrane region" description="Helical" evidence="8">
    <location>
        <begin position="72"/>
        <end position="92"/>
    </location>
</feature>
<dbReference type="CDD" id="cd06550">
    <property type="entry name" value="TM_ABC_iron-siderophores_like"/>
    <property type="match status" value="1"/>
</dbReference>
<dbReference type="PANTHER" id="PTHR30472:SF25">
    <property type="entry name" value="ABC TRANSPORTER PERMEASE PROTEIN MJ0876-RELATED"/>
    <property type="match status" value="1"/>
</dbReference>
<keyword evidence="5 8" id="KW-0812">Transmembrane</keyword>
<organism evidence="9 10">
    <name type="scientific">Sulfitobacter aestuarii</name>
    <dbReference type="NCBI Taxonomy" id="2161676"/>
    <lineage>
        <taxon>Bacteria</taxon>
        <taxon>Pseudomonadati</taxon>
        <taxon>Pseudomonadota</taxon>
        <taxon>Alphaproteobacteria</taxon>
        <taxon>Rhodobacterales</taxon>
        <taxon>Roseobacteraceae</taxon>
        <taxon>Sulfitobacter</taxon>
    </lineage>
</organism>
<keyword evidence="10" id="KW-1185">Reference proteome</keyword>
<sequence length="354" mass="35600">MSLASLPLPRRRTWHWSLIVPPVLLLALATGAALGETPIPLGVVLQVIANKLLGAGFPVDRIDEGIIWNYRLARAIVAACCGAGLALSGLVLQALLRNALADPYLLGISAGASSGAVAVTVLGLGGGAISLSLGAFGGALLAFVFVALLAHAAGGDGNIGSGTQIAGVIILAGIAGSQLFNALTAFMIAKSANADQARGIMFWIMGNLSGVRWPDVALVVPAALLGTLACLFNTRALDAFTFGSDSAAALGIAVRRVQFGLIGIAALMTAVIVSIVGSIGFVGLVIPHAMRILVGTRHGRLVPASALGGAVFLIAADVISRTLVPGQVLPIGVVTALIGAPVFALILIGGRTGR</sequence>
<protein>
    <submittedName>
        <fullName evidence="9">FecCD family ABC transporter permease</fullName>
    </submittedName>
</protein>
<reference evidence="10" key="1">
    <citation type="journal article" date="2019" name="Int. J. Syst. Evol. Microbiol.">
        <title>The Global Catalogue of Microorganisms (GCM) 10K type strain sequencing project: providing services to taxonomists for standard genome sequencing and annotation.</title>
        <authorList>
            <consortium name="The Broad Institute Genomics Platform"/>
            <consortium name="The Broad Institute Genome Sequencing Center for Infectious Disease"/>
            <person name="Wu L."/>
            <person name="Ma J."/>
        </authorList>
    </citation>
    <scope>NUCLEOTIDE SEQUENCE [LARGE SCALE GENOMIC DNA]</scope>
    <source>
        <strain evidence="10">TISTR 2562</strain>
    </source>
</reference>
<dbReference type="Proteomes" id="UP001597474">
    <property type="component" value="Unassembled WGS sequence"/>
</dbReference>
<keyword evidence="6 8" id="KW-1133">Transmembrane helix</keyword>
<evidence type="ECO:0000256" key="3">
    <source>
        <dbReference type="ARBA" id="ARBA00022448"/>
    </source>
</evidence>
<dbReference type="Gene3D" id="1.10.3470.10">
    <property type="entry name" value="ABC transporter involved in vitamin B12 uptake, BtuC"/>
    <property type="match status" value="1"/>
</dbReference>
<evidence type="ECO:0000256" key="6">
    <source>
        <dbReference type="ARBA" id="ARBA00022989"/>
    </source>
</evidence>
<dbReference type="EMBL" id="JBHUMP010000003">
    <property type="protein sequence ID" value="MFD2738900.1"/>
    <property type="molecule type" value="Genomic_DNA"/>
</dbReference>
<evidence type="ECO:0000313" key="9">
    <source>
        <dbReference type="EMBL" id="MFD2738900.1"/>
    </source>
</evidence>
<evidence type="ECO:0000256" key="8">
    <source>
        <dbReference type="SAM" id="Phobius"/>
    </source>
</evidence>
<evidence type="ECO:0000256" key="4">
    <source>
        <dbReference type="ARBA" id="ARBA00022475"/>
    </source>
</evidence>
<feature type="transmembrane region" description="Helical" evidence="8">
    <location>
        <begin position="131"/>
        <end position="153"/>
    </location>
</feature>
<dbReference type="InterPro" id="IPR000522">
    <property type="entry name" value="ABC_transptr_permease_BtuC"/>
</dbReference>
<feature type="transmembrane region" description="Helical" evidence="8">
    <location>
        <begin position="210"/>
        <end position="234"/>
    </location>
</feature>
<evidence type="ECO:0000256" key="5">
    <source>
        <dbReference type="ARBA" id="ARBA00022692"/>
    </source>
</evidence>
<name>A0ABW5U0T3_9RHOB</name>
<dbReference type="PANTHER" id="PTHR30472">
    <property type="entry name" value="FERRIC ENTEROBACTIN TRANSPORT SYSTEM PERMEASE PROTEIN"/>
    <property type="match status" value="1"/>
</dbReference>
<evidence type="ECO:0000256" key="7">
    <source>
        <dbReference type="ARBA" id="ARBA00023136"/>
    </source>
</evidence>
<proteinExistence type="inferred from homology"/>
<dbReference type="SUPFAM" id="SSF81345">
    <property type="entry name" value="ABC transporter involved in vitamin B12 uptake, BtuC"/>
    <property type="match status" value="1"/>
</dbReference>
<dbReference type="Pfam" id="PF01032">
    <property type="entry name" value="FecCD"/>
    <property type="match status" value="1"/>
</dbReference>
<evidence type="ECO:0000256" key="2">
    <source>
        <dbReference type="ARBA" id="ARBA00007935"/>
    </source>
</evidence>
<feature type="transmembrane region" description="Helical" evidence="8">
    <location>
        <begin position="165"/>
        <end position="189"/>
    </location>
</feature>
<keyword evidence="4" id="KW-1003">Cell membrane</keyword>
<feature type="transmembrane region" description="Helical" evidence="8">
    <location>
        <begin position="259"/>
        <end position="286"/>
    </location>
</feature>
<feature type="transmembrane region" description="Helical" evidence="8">
    <location>
        <begin position="298"/>
        <end position="316"/>
    </location>
</feature>
<dbReference type="InterPro" id="IPR037294">
    <property type="entry name" value="ABC_BtuC-like"/>
</dbReference>
<accession>A0ABW5U0T3</accession>
<comment type="caution">
    <text evidence="9">The sequence shown here is derived from an EMBL/GenBank/DDBJ whole genome shotgun (WGS) entry which is preliminary data.</text>
</comment>
<comment type="similarity">
    <text evidence="2">Belongs to the binding-protein-dependent transport system permease family. FecCD subfamily.</text>
</comment>
<dbReference type="RefSeq" id="WP_386372041.1">
    <property type="nucleotide sequence ID" value="NZ_JBHUMP010000003.1"/>
</dbReference>
<gene>
    <name evidence="9" type="ORF">ACFSUD_04905</name>
</gene>
<comment type="subcellular location">
    <subcellularLocation>
        <location evidence="1">Cell membrane</location>
        <topology evidence="1">Multi-pass membrane protein</topology>
    </subcellularLocation>
</comment>
<keyword evidence="3" id="KW-0813">Transport</keyword>
<feature type="transmembrane region" description="Helical" evidence="8">
    <location>
        <begin position="104"/>
        <end position="124"/>
    </location>
</feature>
<feature type="transmembrane region" description="Helical" evidence="8">
    <location>
        <begin position="43"/>
        <end position="60"/>
    </location>
</feature>
<feature type="transmembrane region" description="Helical" evidence="8">
    <location>
        <begin position="328"/>
        <end position="348"/>
    </location>
</feature>